<evidence type="ECO:0000313" key="1">
    <source>
        <dbReference type="EMBL" id="KAF2432265.1"/>
    </source>
</evidence>
<proteinExistence type="predicted"/>
<dbReference type="EMBL" id="MU007027">
    <property type="protein sequence ID" value="KAF2432265.1"/>
    <property type="molecule type" value="Genomic_DNA"/>
</dbReference>
<comment type="caution">
    <text evidence="1">The sequence shown here is derived from an EMBL/GenBank/DDBJ whole genome shotgun (WGS) entry which is preliminary data.</text>
</comment>
<keyword evidence="2" id="KW-1185">Reference proteome</keyword>
<sequence>MLSVQREETKYQDYKRFNSHVLEHPSEPQRTKCQADNVKCFGHQFRHLIAHRTEPGLVEISTRRFVELFVSVPEGAWTGSSTSWLGCGFGRGSRLDHCIQGECRSTQRSTVQLQVVYLSYLATSDSIARVNLCEIVNHKKFHYILLLGFFTGDRTSLSTRSDGRTPTGLQFKL</sequence>
<evidence type="ECO:0000313" key="2">
    <source>
        <dbReference type="Proteomes" id="UP000800235"/>
    </source>
</evidence>
<accession>A0A9P4NU44</accession>
<gene>
    <name evidence="1" type="ORF">EJ08DRAFT_140492</name>
</gene>
<reference evidence="1" key="1">
    <citation type="journal article" date="2020" name="Stud. Mycol.">
        <title>101 Dothideomycetes genomes: a test case for predicting lifestyles and emergence of pathogens.</title>
        <authorList>
            <person name="Haridas S."/>
            <person name="Albert R."/>
            <person name="Binder M."/>
            <person name="Bloem J."/>
            <person name="Labutti K."/>
            <person name="Salamov A."/>
            <person name="Andreopoulos B."/>
            <person name="Baker S."/>
            <person name="Barry K."/>
            <person name="Bills G."/>
            <person name="Bluhm B."/>
            <person name="Cannon C."/>
            <person name="Castanera R."/>
            <person name="Culley D."/>
            <person name="Daum C."/>
            <person name="Ezra D."/>
            <person name="Gonzalez J."/>
            <person name="Henrissat B."/>
            <person name="Kuo A."/>
            <person name="Liang C."/>
            <person name="Lipzen A."/>
            <person name="Lutzoni F."/>
            <person name="Magnuson J."/>
            <person name="Mondo S."/>
            <person name="Nolan M."/>
            <person name="Ohm R."/>
            <person name="Pangilinan J."/>
            <person name="Park H.-J."/>
            <person name="Ramirez L."/>
            <person name="Alfaro M."/>
            <person name="Sun H."/>
            <person name="Tritt A."/>
            <person name="Yoshinaga Y."/>
            <person name="Zwiers L.-H."/>
            <person name="Turgeon B."/>
            <person name="Goodwin S."/>
            <person name="Spatafora J."/>
            <person name="Crous P."/>
            <person name="Grigoriev I."/>
        </authorList>
    </citation>
    <scope>NUCLEOTIDE SEQUENCE</scope>
    <source>
        <strain evidence="1">CBS 130266</strain>
    </source>
</reference>
<protein>
    <submittedName>
        <fullName evidence="1">Uncharacterized protein</fullName>
    </submittedName>
</protein>
<organism evidence="1 2">
    <name type="scientific">Tothia fuscella</name>
    <dbReference type="NCBI Taxonomy" id="1048955"/>
    <lineage>
        <taxon>Eukaryota</taxon>
        <taxon>Fungi</taxon>
        <taxon>Dikarya</taxon>
        <taxon>Ascomycota</taxon>
        <taxon>Pezizomycotina</taxon>
        <taxon>Dothideomycetes</taxon>
        <taxon>Pleosporomycetidae</taxon>
        <taxon>Venturiales</taxon>
        <taxon>Cylindrosympodiaceae</taxon>
        <taxon>Tothia</taxon>
    </lineage>
</organism>
<dbReference type="Proteomes" id="UP000800235">
    <property type="component" value="Unassembled WGS sequence"/>
</dbReference>
<name>A0A9P4NU44_9PEZI</name>
<dbReference type="AlphaFoldDB" id="A0A9P4NU44"/>